<protein>
    <recommendedName>
        <fullName evidence="1">PPM-type phosphatase domain-containing protein</fullName>
    </recommendedName>
</protein>
<comment type="caution">
    <text evidence="2">The sequence shown here is derived from an EMBL/GenBank/DDBJ whole genome shotgun (WGS) entry which is preliminary data.</text>
</comment>
<dbReference type="Proteomes" id="UP001153365">
    <property type="component" value="Unassembled WGS sequence"/>
</dbReference>
<dbReference type="Pfam" id="PF00481">
    <property type="entry name" value="PP2C"/>
    <property type="match status" value="1"/>
</dbReference>
<proteinExistence type="predicted"/>
<organism evidence="2 3">
    <name type="scientific">Phakopsora pachyrhizi</name>
    <name type="common">Asian soybean rust disease fungus</name>
    <dbReference type="NCBI Taxonomy" id="170000"/>
    <lineage>
        <taxon>Eukaryota</taxon>
        <taxon>Fungi</taxon>
        <taxon>Dikarya</taxon>
        <taxon>Basidiomycota</taxon>
        <taxon>Pucciniomycotina</taxon>
        <taxon>Pucciniomycetes</taxon>
        <taxon>Pucciniales</taxon>
        <taxon>Phakopsoraceae</taxon>
        <taxon>Phakopsora</taxon>
    </lineage>
</organism>
<name>A0AAV0BRY0_PHAPC</name>
<dbReference type="Gene3D" id="3.60.40.10">
    <property type="entry name" value="PPM-type phosphatase domain"/>
    <property type="match status" value="1"/>
</dbReference>
<feature type="domain" description="PPM-type phosphatase" evidence="1">
    <location>
        <begin position="6"/>
        <end position="54"/>
    </location>
</feature>
<dbReference type="SUPFAM" id="SSF81606">
    <property type="entry name" value="PP2C-like"/>
    <property type="match status" value="1"/>
</dbReference>
<dbReference type="InterPro" id="IPR001932">
    <property type="entry name" value="PPM-type_phosphatase-like_dom"/>
</dbReference>
<evidence type="ECO:0000313" key="3">
    <source>
        <dbReference type="Proteomes" id="UP001153365"/>
    </source>
</evidence>
<evidence type="ECO:0000259" key="1">
    <source>
        <dbReference type="Pfam" id="PF00481"/>
    </source>
</evidence>
<keyword evidence="3" id="KW-1185">Reference proteome</keyword>
<accession>A0AAV0BRY0</accession>
<dbReference type="AlphaFoldDB" id="A0AAV0BRY0"/>
<dbReference type="EMBL" id="CALTRL010006229">
    <property type="protein sequence ID" value="CAH7690196.1"/>
    <property type="molecule type" value="Genomic_DNA"/>
</dbReference>
<evidence type="ECO:0000313" key="2">
    <source>
        <dbReference type="EMBL" id="CAH7690196.1"/>
    </source>
</evidence>
<gene>
    <name evidence="2" type="ORF">PPACK8108_LOCUS25467</name>
</gene>
<feature type="non-terminal residue" evidence="2">
    <location>
        <position position="1"/>
    </location>
</feature>
<sequence length="70" mass="7736">SKLVSLTIAHVSDTMALLCNSKSGKAIRLTQDHHPDLRIESERLRRIGLGDSNFKKIGVTGEPDIIKKIL</sequence>
<dbReference type="InterPro" id="IPR036457">
    <property type="entry name" value="PPM-type-like_dom_sf"/>
</dbReference>
<reference evidence="2" key="1">
    <citation type="submission" date="2022-06" db="EMBL/GenBank/DDBJ databases">
        <authorList>
            <consortium name="SYNGENTA / RWTH Aachen University"/>
        </authorList>
    </citation>
    <scope>NUCLEOTIDE SEQUENCE</scope>
</reference>